<proteinExistence type="predicted"/>
<feature type="region of interest" description="Disordered" evidence="1">
    <location>
        <begin position="25"/>
        <end position="86"/>
    </location>
</feature>
<evidence type="ECO:0000313" key="3">
    <source>
        <dbReference type="EMBL" id="GFR23588.1"/>
    </source>
</evidence>
<feature type="compositionally biased region" description="Basic and acidic residues" evidence="1">
    <location>
        <begin position="63"/>
        <end position="73"/>
    </location>
</feature>
<accession>A0A8X6JFV1</accession>
<evidence type="ECO:0000256" key="2">
    <source>
        <dbReference type="SAM" id="SignalP"/>
    </source>
</evidence>
<organism evidence="3 4">
    <name type="scientific">Trichonephila clavata</name>
    <name type="common">Joro spider</name>
    <name type="synonym">Nephila clavata</name>
    <dbReference type="NCBI Taxonomy" id="2740835"/>
    <lineage>
        <taxon>Eukaryota</taxon>
        <taxon>Metazoa</taxon>
        <taxon>Ecdysozoa</taxon>
        <taxon>Arthropoda</taxon>
        <taxon>Chelicerata</taxon>
        <taxon>Arachnida</taxon>
        <taxon>Araneae</taxon>
        <taxon>Araneomorphae</taxon>
        <taxon>Entelegynae</taxon>
        <taxon>Araneoidea</taxon>
        <taxon>Nephilidae</taxon>
        <taxon>Trichonephila</taxon>
    </lineage>
</organism>
<protein>
    <submittedName>
        <fullName evidence="3">Chitin-binding type-2 domain-containing protein</fullName>
    </submittedName>
</protein>
<gene>
    <name evidence="3" type="primary">AVEN_27870_1</name>
    <name evidence="3" type="ORF">TNCT_680231</name>
</gene>
<reference evidence="3" key="1">
    <citation type="submission" date="2020-07" db="EMBL/GenBank/DDBJ databases">
        <title>Multicomponent nature underlies the extraordinary mechanical properties of spider dragline silk.</title>
        <authorList>
            <person name="Kono N."/>
            <person name="Nakamura H."/>
            <person name="Mori M."/>
            <person name="Yoshida Y."/>
            <person name="Ohtoshi R."/>
            <person name="Malay A.D."/>
            <person name="Moran D.A.P."/>
            <person name="Tomita M."/>
            <person name="Numata K."/>
            <person name="Arakawa K."/>
        </authorList>
    </citation>
    <scope>NUCLEOTIDE SEQUENCE</scope>
</reference>
<keyword evidence="2" id="KW-0732">Signal</keyword>
<dbReference type="AlphaFoldDB" id="A0A8X6JFV1"/>
<evidence type="ECO:0000256" key="1">
    <source>
        <dbReference type="SAM" id="MobiDB-lite"/>
    </source>
</evidence>
<sequence length="157" mass="17983">MIIWTSCQALLLTGFIILAHGAEEKESLSSNTTEPDYHANEDYPDNYEDYQNRDYPDYYGSSPDREGRRRSLPDDEEHAPDSMSEERFLKQLQSTIPGIPGVDYPLYQSVPETSFKCQNQRNPGFYGDVEAQCQKNAMVQNKNSKLNLDDTTKLNDD</sequence>
<feature type="chain" id="PRO_5036475680" evidence="2">
    <location>
        <begin position="22"/>
        <end position="157"/>
    </location>
</feature>
<name>A0A8X6JFV1_TRICU</name>
<comment type="caution">
    <text evidence="3">The sequence shown here is derived from an EMBL/GenBank/DDBJ whole genome shotgun (WGS) entry which is preliminary data.</text>
</comment>
<dbReference type="OrthoDB" id="6426309at2759"/>
<feature type="signal peptide" evidence="2">
    <location>
        <begin position="1"/>
        <end position="21"/>
    </location>
</feature>
<dbReference type="Proteomes" id="UP000887116">
    <property type="component" value="Unassembled WGS sequence"/>
</dbReference>
<dbReference type="EMBL" id="BMAO01008458">
    <property type="protein sequence ID" value="GFR23588.1"/>
    <property type="molecule type" value="Genomic_DNA"/>
</dbReference>
<keyword evidence="4" id="KW-1185">Reference proteome</keyword>
<evidence type="ECO:0000313" key="4">
    <source>
        <dbReference type="Proteomes" id="UP000887116"/>
    </source>
</evidence>